<reference evidence="1" key="2">
    <citation type="submission" date="2020-09" db="EMBL/GenBank/DDBJ databases">
        <authorList>
            <person name="Sun Q."/>
            <person name="Kim S."/>
        </authorList>
    </citation>
    <scope>NUCLEOTIDE SEQUENCE</scope>
    <source>
        <strain evidence="1">KCTC 42650</strain>
    </source>
</reference>
<dbReference type="AlphaFoldDB" id="A0A8J3H2Z8"/>
<comment type="caution">
    <text evidence="1">The sequence shown here is derived from an EMBL/GenBank/DDBJ whole genome shotgun (WGS) entry which is preliminary data.</text>
</comment>
<evidence type="ECO:0000313" key="1">
    <source>
        <dbReference type="EMBL" id="GHF71333.1"/>
    </source>
</evidence>
<gene>
    <name evidence="1" type="ORF">GCM10017056_47830</name>
</gene>
<organism evidence="1 2">
    <name type="scientific">Seohaeicola zhoushanensis</name>
    <dbReference type="NCBI Taxonomy" id="1569283"/>
    <lineage>
        <taxon>Bacteria</taxon>
        <taxon>Pseudomonadati</taxon>
        <taxon>Pseudomonadota</taxon>
        <taxon>Alphaproteobacteria</taxon>
        <taxon>Rhodobacterales</taxon>
        <taxon>Roseobacteraceae</taxon>
        <taxon>Seohaeicola</taxon>
    </lineage>
</organism>
<dbReference type="Proteomes" id="UP000626220">
    <property type="component" value="Unassembled WGS sequence"/>
</dbReference>
<evidence type="ECO:0000313" key="2">
    <source>
        <dbReference type="Proteomes" id="UP000626220"/>
    </source>
</evidence>
<name>A0A8J3H2Z8_9RHOB</name>
<proteinExistence type="predicted"/>
<accession>A0A8J3H2Z8</accession>
<protein>
    <submittedName>
        <fullName evidence="1">Uncharacterized protein</fullName>
    </submittedName>
</protein>
<reference evidence="1" key="1">
    <citation type="journal article" date="2014" name="Int. J. Syst. Evol. Microbiol.">
        <title>Complete genome sequence of Corynebacterium casei LMG S-19264T (=DSM 44701T), isolated from a smear-ripened cheese.</title>
        <authorList>
            <consortium name="US DOE Joint Genome Institute (JGI-PGF)"/>
            <person name="Walter F."/>
            <person name="Albersmeier A."/>
            <person name="Kalinowski J."/>
            <person name="Ruckert C."/>
        </authorList>
    </citation>
    <scope>NUCLEOTIDE SEQUENCE</scope>
    <source>
        <strain evidence="1">KCTC 42650</strain>
    </source>
</reference>
<dbReference type="RefSeq" id="WP_189682656.1">
    <property type="nucleotide sequence ID" value="NZ_BNCJ01000027.1"/>
</dbReference>
<keyword evidence="2" id="KW-1185">Reference proteome</keyword>
<dbReference type="EMBL" id="BNCJ01000027">
    <property type="protein sequence ID" value="GHF71333.1"/>
    <property type="molecule type" value="Genomic_DNA"/>
</dbReference>
<sequence length="91" mass="10200">MSLDLPLFGAGRQYAGLEISGTAGETRQEDLDVEAVAQYLMYAKTFQLLIAEENVFVSAVMDVRHIWPPEHGIGRYEIWVNGIYPLRAAQT</sequence>